<proteinExistence type="inferred from homology"/>
<evidence type="ECO:0000256" key="1">
    <source>
        <dbReference type="ARBA" id="ARBA00004123"/>
    </source>
</evidence>
<protein>
    <submittedName>
        <fullName evidence="9">WD_REPEATS_REGION domain-containing protein</fullName>
    </submittedName>
</protein>
<keyword evidence="3 7" id="KW-0853">WD repeat</keyword>
<feature type="repeat" description="WD" evidence="7">
    <location>
        <begin position="233"/>
        <end position="248"/>
    </location>
</feature>
<evidence type="ECO:0000259" key="8">
    <source>
        <dbReference type="Pfam" id="PF12265"/>
    </source>
</evidence>
<dbReference type="PANTHER" id="PTHR22850">
    <property type="entry name" value="WD40 REPEAT FAMILY"/>
    <property type="match status" value="1"/>
</dbReference>
<feature type="non-terminal residue" evidence="9">
    <location>
        <position position="1"/>
    </location>
</feature>
<organism evidence="9 10">
    <name type="scientific">Haematococcus lacustris</name>
    <name type="common">Green alga</name>
    <name type="synonym">Haematococcus pluvialis</name>
    <dbReference type="NCBI Taxonomy" id="44745"/>
    <lineage>
        <taxon>Eukaryota</taxon>
        <taxon>Viridiplantae</taxon>
        <taxon>Chlorophyta</taxon>
        <taxon>core chlorophytes</taxon>
        <taxon>Chlorophyceae</taxon>
        <taxon>CS clade</taxon>
        <taxon>Chlamydomonadales</taxon>
        <taxon>Haematococcaceae</taxon>
        <taxon>Haematococcus</taxon>
    </lineage>
</organism>
<dbReference type="InterPro" id="IPR022052">
    <property type="entry name" value="Histone-bd_RBBP4-like_N"/>
</dbReference>
<dbReference type="GO" id="GO:0005634">
    <property type="term" value="C:nucleus"/>
    <property type="evidence" value="ECO:0007669"/>
    <property type="project" value="UniProtKB-SubCell"/>
</dbReference>
<keyword evidence="4" id="KW-0677">Repeat</keyword>
<dbReference type="PROSITE" id="PS00678">
    <property type="entry name" value="WD_REPEATS_1"/>
    <property type="match status" value="1"/>
</dbReference>
<reference evidence="9 10" key="1">
    <citation type="submission" date="2020-02" db="EMBL/GenBank/DDBJ databases">
        <title>Draft genome sequence of Haematococcus lacustris strain NIES-144.</title>
        <authorList>
            <person name="Morimoto D."/>
            <person name="Nakagawa S."/>
            <person name="Yoshida T."/>
            <person name="Sawayama S."/>
        </authorList>
    </citation>
    <scope>NUCLEOTIDE SEQUENCE [LARGE SCALE GENOMIC DNA]</scope>
    <source>
        <strain evidence="9 10">NIES-144</strain>
    </source>
</reference>
<dbReference type="Gene3D" id="2.130.10.10">
    <property type="entry name" value="YVTN repeat-like/Quinoprotein amine dehydrogenase"/>
    <property type="match status" value="1"/>
</dbReference>
<accession>A0A6A0A964</accession>
<dbReference type="InterPro" id="IPR019775">
    <property type="entry name" value="WD40_repeat_CS"/>
</dbReference>
<evidence type="ECO:0000313" key="10">
    <source>
        <dbReference type="Proteomes" id="UP000485058"/>
    </source>
</evidence>
<evidence type="ECO:0000256" key="4">
    <source>
        <dbReference type="ARBA" id="ARBA00022737"/>
    </source>
</evidence>
<comment type="similarity">
    <text evidence="2">Belongs to the WD repeat RBAP46/RBAP48/MSI1 family.</text>
</comment>
<comment type="caution">
    <text evidence="9">The sequence shown here is derived from an EMBL/GenBank/DDBJ whole genome shotgun (WGS) entry which is preliminary data.</text>
</comment>
<gene>
    <name evidence="9" type="ORF">HaLaN_27906</name>
</gene>
<evidence type="ECO:0000256" key="6">
    <source>
        <dbReference type="ARBA" id="ARBA00023242"/>
    </source>
</evidence>
<evidence type="ECO:0000313" key="9">
    <source>
        <dbReference type="EMBL" id="GFH29270.1"/>
    </source>
</evidence>
<dbReference type="InterPro" id="IPR050459">
    <property type="entry name" value="WD_repeat_RBAP46/RBAP48/MSI1"/>
</dbReference>
<evidence type="ECO:0000256" key="7">
    <source>
        <dbReference type="PROSITE-ProRule" id="PRU00221"/>
    </source>
</evidence>
<feature type="non-terminal residue" evidence="9">
    <location>
        <position position="287"/>
    </location>
</feature>
<comment type="subcellular location">
    <subcellularLocation>
        <location evidence="1">Nucleus</location>
    </subcellularLocation>
</comment>
<dbReference type="PROSITE" id="PS50082">
    <property type="entry name" value="WD_REPEATS_2"/>
    <property type="match status" value="1"/>
</dbReference>
<keyword evidence="10" id="KW-1185">Reference proteome</keyword>
<dbReference type="SUPFAM" id="SSF50978">
    <property type="entry name" value="WD40 repeat-like"/>
    <property type="match status" value="1"/>
</dbReference>
<dbReference type="Pfam" id="PF12265">
    <property type="entry name" value="CAF1C_H4-bd"/>
    <property type="match status" value="1"/>
</dbReference>
<keyword evidence="6" id="KW-0539">Nucleus</keyword>
<evidence type="ECO:0000256" key="2">
    <source>
        <dbReference type="ARBA" id="ARBA00009341"/>
    </source>
</evidence>
<evidence type="ECO:0000256" key="3">
    <source>
        <dbReference type="ARBA" id="ARBA00022574"/>
    </source>
</evidence>
<sequence>MDDAQFLIWREKIAPLVYDWFAHHNLPWPTQACRFGSVVEDLTYKTRYRVYYSEQTDDSEPQKLIVATADVCKPGVASAEVVSSWTDFSKSPYIKEQKVIFHPGEVNKIREVPGHPQLVVTHTDAPEVYVWNVDKQPHRSRDKLKGKGREVGSSVPDLALTGHEDEALFPLATTPAAPCVASGGNDCLVLVWNLADHTDGLLAGSSPVQKMVNAHGAKDVQCVDWSSLAEHCVATGAQDGSVKVWDTRALRKPDDTLVTLRTHSDAIIRLEWSPHCRHPVPKRPDSL</sequence>
<dbReference type="SMART" id="SM00320">
    <property type="entry name" value="WD40"/>
    <property type="match status" value="2"/>
</dbReference>
<dbReference type="AlphaFoldDB" id="A0A6A0A964"/>
<name>A0A6A0A964_HAELA</name>
<dbReference type="InterPro" id="IPR015943">
    <property type="entry name" value="WD40/YVTN_repeat-like_dom_sf"/>
</dbReference>
<dbReference type="EMBL" id="BLLF01004267">
    <property type="protein sequence ID" value="GFH29270.1"/>
    <property type="molecule type" value="Genomic_DNA"/>
</dbReference>
<dbReference type="GO" id="GO:0006325">
    <property type="term" value="P:chromatin organization"/>
    <property type="evidence" value="ECO:0007669"/>
    <property type="project" value="UniProtKB-KW"/>
</dbReference>
<feature type="domain" description="Histone-binding protein RBBP4-like N-terminal" evidence="8">
    <location>
        <begin position="5"/>
        <end position="70"/>
    </location>
</feature>
<dbReference type="Proteomes" id="UP000485058">
    <property type="component" value="Unassembled WGS sequence"/>
</dbReference>
<dbReference type="InterPro" id="IPR036322">
    <property type="entry name" value="WD40_repeat_dom_sf"/>
</dbReference>
<dbReference type="Pfam" id="PF00400">
    <property type="entry name" value="WD40"/>
    <property type="match status" value="1"/>
</dbReference>
<keyword evidence="5" id="KW-0156">Chromatin regulator</keyword>
<evidence type="ECO:0000256" key="5">
    <source>
        <dbReference type="ARBA" id="ARBA00022853"/>
    </source>
</evidence>
<dbReference type="InterPro" id="IPR001680">
    <property type="entry name" value="WD40_rpt"/>
</dbReference>